<proteinExistence type="predicted"/>
<keyword evidence="2" id="KW-1185">Reference proteome</keyword>
<sequence>MSDVILNDAEKMDKVLFVSDLLKSFQRIQKDKQFRVWYATGKSEGEAFDFVDGTIQRTLNGSVEIYTGFGMSTTIGYSSIKQIVYIDTGASYDLSNTIFKHEVKIQDTSIFKYLYDVKKREQLITVTAKDKDYNRISIVTGKIDSLNSAMCCVVVRHNEDNSMLTTMHFSEIMGVQERGGDESDIEFNFINSNDWRNKK</sequence>
<dbReference type="RefSeq" id="YP_004957203.1">
    <property type="nucleotide sequence ID" value="NC_016563.1"/>
</dbReference>
<dbReference type="OrthoDB" id="10967at10239"/>
<dbReference type="GeneID" id="11536844"/>
<organism evidence="1 2">
    <name type="scientific">Bacillus phage W.Ph</name>
    <dbReference type="NCBI Taxonomy" id="764595"/>
    <lineage>
        <taxon>Viruses</taxon>
        <taxon>Duplodnaviria</taxon>
        <taxon>Heunggongvirae</taxon>
        <taxon>Uroviricota</taxon>
        <taxon>Caudoviricetes</taxon>
        <taxon>Herelleviridae</taxon>
        <taxon>Bastillevirinae</taxon>
        <taxon>Wphvirus</taxon>
        <taxon>Wphvirus WPh</taxon>
    </lineage>
</organism>
<evidence type="ECO:0000313" key="1">
    <source>
        <dbReference type="EMBL" id="ADH03334.1"/>
    </source>
</evidence>
<evidence type="ECO:0000313" key="2">
    <source>
        <dbReference type="Proteomes" id="UP000005445"/>
    </source>
</evidence>
<dbReference type="Proteomes" id="UP000005445">
    <property type="component" value="Segment"/>
</dbReference>
<accession>G9B1T9</accession>
<reference evidence="1 2" key="1">
    <citation type="submission" date="2013-01" db="EMBL/GenBank/DDBJ databases">
        <title>Large myovirus of Bacillus.</title>
        <authorList>
            <person name="Klumpp J."/>
            <person name="Beyer W."/>
            <person name="Loessner M.J."/>
        </authorList>
    </citation>
    <scope>NUCLEOTIDE SEQUENCE [LARGE SCALE GENOMIC DNA]</scope>
</reference>
<protein>
    <submittedName>
        <fullName evidence="1">Gp188</fullName>
    </submittedName>
</protein>
<name>G9B1T9_9CAUD</name>
<dbReference type="KEGG" id="vg:11536844"/>
<dbReference type="EMBL" id="HM144387">
    <property type="protein sequence ID" value="ADH03334.1"/>
    <property type="molecule type" value="Genomic_DNA"/>
</dbReference>